<keyword evidence="12" id="KW-1185">Reference proteome</keyword>
<dbReference type="Pfam" id="PF12455">
    <property type="entry name" value="Dynactin"/>
    <property type="match status" value="1"/>
</dbReference>
<dbReference type="Gene3D" id="2.30.30.190">
    <property type="entry name" value="CAP Gly-rich-like domain"/>
    <property type="match status" value="1"/>
</dbReference>
<evidence type="ECO:0000256" key="6">
    <source>
        <dbReference type="ARBA" id="ARBA00023054"/>
    </source>
</evidence>
<dbReference type="SUPFAM" id="SSF74924">
    <property type="entry name" value="Cap-Gly domain"/>
    <property type="match status" value="1"/>
</dbReference>
<dbReference type="InterPro" id="IPR000938">
    <property type="entry name" value="CAP-Gly_domain"/>
</dbReference>
<organism evidence="11 12">
    <name type="scientific">Lepraria neglecta</name>
    <dbReference type="NCBI Taxonomy" id="209136"/>
    <lineage>
        <taxon>Eukaryota</taxon>
        <taxon>Fungi</taxon>
        <taxon>Dikarya</taxon>
        <taxon>Ascomycota</taxon>
        <taxon>Pezizomycotina</taxon>
        <taxon>Lecanoromycetes</taxon>
        <taxon>OSLEUM clade</taxon>
        <taxon>Lecanoromycetidae</taxon>
        <taxon>Lecanorales</taxon>
        <taxon>Lecanorineae</taxon>
        <taxon>Stereocaulaceae</taxon>
        <taxon>Lepraria</taxon>
    </lineage>
</organism>
<comment type="similarity">
    <text evidence="2">Belongs to the dynactin 150 kDa subunit family.</text>
</comment>
<evidence type="ECO:0000256" key="1">
    <source>
        <dbReference type="ARBA" id="ARBA00004245"/>
    </source>
</evidence>
<dbReference type="PANTHER" id="PTHR18916">
    <property type="entry name" value="DYNACTIN 1-RELATED MICROTUBULE-BINDING"/>
    <property type="match status" value="1"/>
</dbReference>
<keyword evidence="6 8" id="KW-0175">Coiled coil</keyword>
<evidence type="ECO:0000313" key="11">
    <source>
        <dbReference type="EMBL" id="KAK3173137.1"/>
    </source>
</evidence>
<dbReference type="GO" id="GO:0030286">
    <property type="term" value="C:dynein complex"/>
    <property type="evidence" value="ECO:0007669"/>
    <property type="project" value="UniProtKB-KW"/>
</dbReference>
<feature type="compositionally biased region" description="Low complexity" evidence="9">
    <location>
        <begin position="189"/>
        <end position="198"/>
    </location>
</feature>
<evidence type="ECO:0000256" key="4">
    <source>
        <dbReference type="ARBA" id="ARBA00022701"/>
    </source>
</evidence>
<dbReference type="PROSITE" id="PS50245">
    <property type="entry name" value="CAP_GLY_2"/>
    <property type="match status" value="1"/>
</dbReference>
<reference evidence="11" key="1">
    <citation type="submission" date="2022-11" db="EMBL/GenBank/DDBJ databases">
        <title>Chromosomal genome sequence assembly and mating type (MAT) locus characterization of the leprose asexual lichenized fungus Lepraria neglecta (Nyl.) Erichsen.</title>
        <authorList>
            <person name="Allen J.L."/>
            <person name="Pfeffer B."/>
        </authorList>
    </citation>
    <scope>NUCLEOTIDE SEQUENCE</scope>
    <source>
        <strain evidence="11">Allen 5258</strain>
    </source>
</reference>
<keyword evidence="4" id="KW-0493">Microtubule</keyword>
<evidence type="ECO:0000256" key="2">
    <source>
        <dbReference type="ARBA" id="ARBA00011010"/>
    </source>
</evidence>
<evidence type="ECO:0000256" key="5">
    <source>
        <dbReference type="ARBA" id="ARBA00023017"/>
    </source>
</evidence>
<comment type="caution">
    <text evidence="11">The sequence shown here is derived from an EMBL/GenBank/DDBJ whole genome shotgun (WGS) entry which is preliminary data.</text>
</comment>
<dbReference type="InterPro" id="IPR022157">
    <property type="entry name" value="Dynactin"/>
</dbReference>
<keyword evidence="5" id="KW-0243">Dynein</keyword>
<dbReference type="EMBL" id="JASNWA010000007">
    <property type="protein sequence ID" value="KAK3173137.1"/>
    <property type="molecule type" value="Genomic_DNA"/>
</dbReference>
<proteinExistence type="inferred from homology"/>
<feature type="compositionally biased region" description="Low complexity" evidence="9">
    <location>
        <begin position="206"/>
        <end position="220"/>
    </location>
</feature>
<feature type="coiled-coil region" evidence="8">
    <location>
        <begin position="1004"/>
        <end position="1045"/>
    </location>
</feature>
<feature type="compositionally biased region" description="Polar residues" evidence="9">
    <location>
        <begin position="119"/>
        <end position="130"/>
    </location>
</feature>
<dbReference type="AlphaFoldDB" id="A0AAD9ZB91"/>
<dbReference type="InterPro" id="IPR036859">
    <property type="entry name" value="CAP-Gly_dom_sf"/>
</dbReference>
<name>A0AAD9ZB91_9LECA</name>
<dbReference type="SMART" id="SM01052">
    <property type="entry name" value="CAP_GLY"/>
    <property type="match status" value="1"/>
</dbReference>
<feature type="compositionally biased region" description="Polar residues" evidence="9">
    <location>
        <begin position="141"/>
        <end position="155"/>
    </location>
</feature>
<evidence type="ECO:0000256" key="7">
    <source>
        <dbReference type="ARBA" id="ARBA00023212"/>
    </source>
</evidence>
<dbReference type="Proteomes" id="UP001276659">
    <property type="component" value="Unassembled WGS sequence"/>
</dbReference>
<evidence type="ECO:0000259" key="10">
    <source>
        <dbReference type="PROSITE" id="PS50245"/>
    </source>
</evidence>
<evidence type="ECO:0000256" key="9">
    <source>
        <dbReference type="SAM" id="MobiDB-lite"/>
    </source>
</evidence>
<feature type="domain" description="CAP-Gly" evidence="10">
    <location>
        <begin position="27"/>
        <end position="69"/>
    </location>
</feature>
<dbReference type="Pfam" id="PF01302">
    <property type="entry name" value="CAP_GLY"/>
    <property type="match status" value="1"/>
</dbReference>
<feature type="compositionally biased region" description="Low complexity" evidence="9">
    <location>
        <begin position="166"/>
        <end position="177"/>
    </location>
</feature>
<sequence>MPELSDFQVGQTVELSDGRTATVQYTGSTHFAAGEWVGVELDTTTGKNDGEVQGQRYFDCPPGHGMFIRPNVATIIDQPTPKPVPRMNGKANGTATKGRPSSMAGGLKKQSVLDPAASKRQSINAGSPTPSGRPAGVSRLATPTSSLSCGPSNRLSIRPGTKERLGSASGESQQSASTDHDSPPESLEPEVLSPSLSEAPHDQLRRAPSSSLSRASAFSPTAKSDKPIPSRGRSPGSVSQRPTPAGTAAQREVEDLKTKLRMMEKKRMEDREKLKSLDKVQGDRDKFESIIQKLQSKLQPQKQEIADLNRQLKDGEANLEALEAQQAENDTINEMATLDREMAEETAEALKMELDALRQKHEELELEVEVLREENQELGQEMSPEEKTSQGWLQMERSNERLREALMRLRDVTQEQEADLKEQILELEQDVQEYNKIKEEYSQSKEKLLQSDSTLEELRQQLDTALGAEEMIEELTEKNMLLNEKLDDLRMIIEDLEALKELNDELEFNHTETQKQLQDEIDYNEALLAEEARKAAIQDGTIQDLEYTVARFRDLAKNMQSDLEDMRASQQLTETEANELSNRSRAMMDLNMRLQVSASKAQVKAIDLELGKMEAQQSLEHLGIVQLFLPDTFRSEHNSVQALLRFRRIGFKANMTHHFVKERMQSQTTPGQEDDIFACCDVLDKLTWVASTCDRFINNIQTCNLESFRRLGGASYELEPVERAFNVWIDGLKRDDLKGEQSIALMEHLAEVHINEDLEHYADDVNMRALMMQSHLENAATALSHMKTMAEEKVPQANTGSEEEDGAYDEFLRKIDSLVLQTRSAKVISSKAIRQLEDLKSRSLTLEPSTVSTVELSQNATSDFASATRSAGVSILRTLTEEGRSAPVTYEELVAQVSFSSLVNKLQSATGHLQIFYNLTSSLTQTVEFPSPPPPPPWKILAQNMRDATADMAARETELARLKDEVTEKNTTLAMREKAADEMSVKVEVLEKRVGESGGRREKVRELEAVVEAARSKENDLLSKLTHLQSELRNLEAEREKWKQAPQLAPTASHPGQAATTVTTSQASLRQIETLKDDIKALQSSIRYLRSASHRQSLSSAYHFLSAPIAPTEPAPPLIQTEAKDVLKEMLNLISQPDRQVVKLQPRAKADRLRWQPARETSTWKVQKQKEEWEEWREWRDSVAKKSAHNRKEEERRKEARSKNVAKEREALASIQIQLPGKIGGGQQVKVVRPGEWEEVEESLGLRAH</sequence>
<comment type="subcellular location">
    <subcellularLocation>
        <location evidence="1">Cytoplasm</location>
        <location evidence="1">Cytoskeleton</location>
    </subcellularLocation>
</comment>
<evidence type="ECO:0000256" key="3">
    <source>
        <dbReference type="ARBA" id="ARBA00022490"/>
    </source>
</evidence>
<accession>A0AAD9ZB91</accession>
<evidence type="ECO:0000256" key="8">
    <source>
        <dbReference type="SAM" id="Coils"/>
    </source>
</evidence>
<keyword evidence="3" id="KW-0963">Cytoplasm</keyword>
<gene>
    <name evidence="11" type="ORF">OEA41_006466</name>
</gene>
<feature type="region of interest" description="Disordered" evidence="9">
    <location>
        <begin position="76"/>
        <end position="258"/>
    </location>
</feature>
<evidence type="ECO:0000313" key="12">
    <source>
        <dbReference type="Proteomes" id="UP001276659"/>
    </source>
</evidence>
<protein>
    <recommendedName>
        <fullName evidence="10">CAP-Gly domain-containing protein</fullName>
    </recommendedName>
</protein>
<dbReference type="GO" id="GO:0005874">
    <property type="term" value="C:microtubule"/>
    <property type="evidence" value="ECO:0007669"/>
    <property type="project" value="UniProtKB-KW"/>
</dbReference>
<feature type="region of interest" description="Disordered" evidence="9">
    <location>
        <begin position="1184"/>
        <end position="1207"/>
    </location>
</feature>
<keyword evidence="7" id="KW-0206">Cytoskeleton</keyword>